<evidence type="ECO:0000256" key="5">
    <source>
        <dbReference type="ARBA" id="ARBA00023014"/>
    </source>
</evidence>
<dbReference type="PANTHER" id="PTHR32331:SF0">
    <property type="entry name" value="UPF0313 PROTEIN YGIQ"/>
    <property type="match status" value="1"/>
</dbReference>
<dbReference type="AlphaFoldDB" id="A0A1M7SAU7"/>
<dbReference type="STRING" id="1121883.SAMN02745226_00679"/>
<dbReference type="Pfam" id="PF08497">
    <property type="entry name" value="Radical_SAM_N"/>
    <property type="match status" value="1"/>
</dbReference>
<dbReference type="SMART" id="SM00729">
    <property type="entry name" value="Elp3"/>
    <property type="match status" value="1"/>
</dbReference>
<evidence type="ECO:0000313" key="8">
    <source>
        <dbReference type="Proteomes" id="UP000184207"/>
    </source>
</evidence>
<accession>A0A1M7SAU7</accession>
<keyword evidence="4" id="KW-0408">Iron</keyword>
<dbReference type="GO" id="GO:0051539">
    <property type="term" value="F:4 iron, 4 sulfur cluster binding"/>
    <property type="evidence" value="ECO:0007669"/>
    <property type="project" value="UniProtKB-KW"/>
</dbReference>
<organism evidence="7 8">
    <name type="scientific">Fervidobacterium gondwanense DSM 13020</name>
    <dbReference type="NCBI Taxonomy" id="1121883"/>
    <lineage>
        <taxon>Bacteria</taxon>
        <taxon>Thermotogati</taxon>
        <taxon>Thermotogota</taxon>
        <taxon>Thermotogae</taxon>
        <taxon>Thermotogales</taxon>
        <taxon>Fervidobacteriaceae</taxon>
        <taxon>Fervidobacterium</taxon>
    </lineage>
</organism>
<dbReference type="SFLD" id="SFLDG01069">
    <property type="entry name" value="UPF0313"/>
    <property type="match status" value="1"/>
</dbReference>
<reference evidence="8" key="1">
    <citation type="submission" date="2016-12" db="EMBL/GenBank/DDBJ databases">
        <authorList>
            <person name="Varghese N."/>
            <person name="Submissions S."/>
        </authorList>
    </citation>
    <scope>NUCLEOTIDE SEQUENCE [LARGE SCALE GENOMIC DNA]</scope>
    <source>
        <strain evidence="8">DSM 13020</strain>
    </source>
</reference>
<dbReference type="Gene3D" id="3.80.30.20">
    <property type="entry name" value="tm_1862 like domain"/>
    <property type="match status" value="1"/>
</dbReference>
<name>A0A1M7SAU7_FERGO</name>
<protein>
    <submittedName>
        <fullName evidence="7">Uncharacterized radical SAM protein YgiQ</fullName>
    </submittedName>
</protein>
<dbReference type="InterPro" id="IPR007197">
    <property type="entry name" value="rSAM"/>
</dbReference>
<dbReference type="InterPro" id="IPR006638">
    <property type="entry name" value="Elp3/MiaA/NifB-like_rSAM"/>
</dbReference>
<dbReference type="InterPro" id="IPR023404">
    <property type="entry name" value="rSAM_horseshoe"/>
</dbReference>
<dbReference type="PANTHER" id="PTHR32331">
    <property type="entry name" value="UPF0313 PROTEIN YGIQ"/>
    <property type="match status" value="1"/>
</dbReference>
<dbReference type="NCBIfam" id="TIGR03904">
    <property type="entry name" value="SAM_YgiQ"/>
    <property type="match status" value="1"/>
</dbReference>
<evidence type="ECO:0000256" key="3">
    <source>
        <dbReference type="ARBA" id="ARBA00022723"/>
    </source>
</evidence>
<dbReference type="InterPro" id="IPR024560">
    <property type="entry name" value="UPF0313_C"/>
</dbReference>
<evidence type="ECO:0000256" key="2">
    <source>
        <dbReference type="ARBA" id="ARBA00022691"/>
    </source>
</evidence>
<feature type="domain" description="Radical SAM core" evidence="6">
    <location>
        <begin position="264"/>
        <end position="542"/>
    </location>
</feature>
<dbReference type="GO" id="GO:0003824">
    <property type="term" value="F:catalytic activity"/>
    <property type="evidence" value="ECO:0007669"/>
    <property type="project" value="InterPro"/>
</dbReference>
<dbReference type="GO" id="GO:0046872">
    <property type="term" value="F:metal ion binding"/>
    <property type="evidence" value="ECO:0007669"/>
    <property type="project" value="UniProtKB-KW"/>
</dbReference>
<evidence type="ECO:0000256" key="1">
    <source>
        <dbReference type="ARBA" id="ARBA00022485"/>
    </source>
</evidence>
<dbReference type="Proteomes" id="UP000184207">
    <property type="component" value="Unassembled WGS sequence"/>
</dbReference>
<dbReference type="SFLD" id="SFLDS00029">
    <property type="entry name" value="Radical_SAM"/>
    <property type="match status" value="1"/>
</dbReference>
<evidence type="ECO:0000256" key="4">
    <source>
        <dbReference type="ARBA" id="ARBA00023004"/>
    </source>
</evidence>
<dbReference type="InterPro" id="IPR013704">
    <property type="entry name" value="UPF0313_N"/>
</dbReference>
<dbReference type="SUPFAM" id="SSF102114">
    <property type="entry name" value="Radical SAM enzymes"/>
    <property type="match status" value="1"/>
</dbReference>
<keyword evidence="5" id="KW-0411">Iron-sulfur</keyword>
<proteinExistence type="predicted"/>
<evidence type="ECO:0000259" key="6">
    <source>
        <dbReference type="PROSITE" id="PS51918"/>
    </source>
</evidence>
<keyword evidence="8" id="KW-1185">Reference proteome</keyword>
<sequence length="543" mass="61416">MTGDAYVDHPSFGAALLGRYLESHGYKVGIIAQPENPQDIERLGKPNLFFGVTSGNVDSMVANYTASRKKRKSDDYTPGGVNNKRPDRAVIQYVNWIKQVFKDVKVVIGGIEASLRRFAHYDWWSDKVRKSILIDSKADILVYGMGERAILEIAKRLENGKDLDNIRGTMVWKSSIPQNIQNAIFLPTFEEVSVDKKLYGEAYKKAVFFTDPYKNYVLVQKQDNRYVIQYPPALPLTQEELDELYLLPYTRHVHPFYLSKGEVKAIETVKFSITAVRGCFGNCSFCAITNHQSTHVVSRSVDSIIEEAKILTRLPDFRGTIVDVGGPTANMYGLSCQVRNSKGQCEKGCLHPSVCKLSISGEQFDSADAFISLLKSVKSVPGVKHVFIGSGLRHDLILASSKADYIINELVEFTSGQLKLAPEHAHPKVLKFMHKPSAELFLDFKKRFEDDARRKGQKKYVIGYFIVAHPGEGPEENKYLREFIKRNLGYIPQQVQIFTPTPGTLSTTMYYTGFDPFTGESVYVEKSEKNRNLYKENIINLRK</sequence>
<dbReference type="InterPro" id="IPR058240">
    <property type="entry name" value="rSAM_sf"/>
</dbReference>
<gene>
    <name evidence="7" type="ORF">SAMN02745226_00679</name>
</gene>
<keyword evidence="1" id="KW-0004">4Fe-4S</keyword>
<dbReference type="SFLD" id="SFLDG01082">
    <property type="entry name" value="B12-binding_domain_containing"/>
    <property type="match status" value="1"/>
</dbReference>
<dbReference type="Pfam" id="PF11842">
    <property type="entry name" value="DUF3362"/>
    <property type="match status" value="1"/>
</dbReference>
<keyword evidence="3" id="KW-0479">Metal-binding</keyword>
<dbReference type="InterPro" id="IPR022946">
    <property type="entry name" value="UPF0313"/>
</dbReference>
<dbReference type="EMBL" id="FRDJ01000003">
    <property type="protein sequence ID" value="SHN55631.1"/>
    <property type="molecule type" value="Genomic_DNA"/>
</dbReference>
<dbReference type="PROSITE" id="PS51918">
    <property type="entry name" value="RADICAL_SAM"/>
    <property type="match status" value="1"/>
</dbReference>
<evidence type="ECO:0000313" key="7">
    <source>
        <dbReference type="EMBL" id="SHN55631.1"/>
    </source>
</evidence>
<keyword evidence="2" id="KW-0949">S-adenosyl-L-methionine</keyword>